<dbReference type="PROSITE" id="PS51278">
    <property type="entry name" value="GATASE_TYPE_2"/>
    <property type="match status" value="1"/>
</dbReference>
<reference evidence="11" key="1">
    <citation type="submission" date="2017-09" db="EMBL/GenBank/DDBJ databases">
        <title>Depth-based differentiation of microbial function through sediment-hosted aquifers and enrichment of novel symbionts in the deep terrestrial subsurface.</title>
        <authorList>
            <person name="Probst A.J."/>
            <person name="Ladd B."/>
            <person name="Jarett J.K."/>
            <person name="Geller-Mcgrath D.E."/>
            <person name="Sieber C.M.K."/>
            <person name="Emerson J.B."/>
            <person name="Anantharaman K."/>
            <person name="Thomas B.C."/>
            <person name="Malmstrom R."/>
            <person name="Stieglmeier M."/>
            <person name="Klingl A."/>
            <person name="Woyke T."/>
            <person name="Ryan C.M."/>
            <person name="Banfield J.F."/>
        </authorList>
    </citation>
    <scope>NUCLEOTIDE SEQUENCE [LARGE SCALE GENOMIC DNA]</scope>
</reference>
<dbReference type="PANTHER" id="PTHR10937">
    <property type="entry name" value="GLUCOSAMINE--FRUCTOSE-6-PHOSPHATE AMINOTRANSFERASE, ISOMERIZING"/>
    <property type="match status" value="1"/>
</dbReference>
<dbReference type="CDD" id="cd05009">
    <property type="entry name" value="SIS_GlmS_GlmD_2"/>
    <property type="match status" value="1"/>
</dbReference>
<feature type="domain" description="Glutamine amidotransferase type-2" evidence="8">
    <location>
        <begin position="2"/>
        <end position="242"/>
    </location>
</feature>
<evidence type="ECO:0000256" key="4">
    <source>
        <dbReference type="ARBA" id="ARBA00022576"/>
    </source>
</evidence>
<keyword evidence="6" id="KW-0677">Repeat</keyword>
<dbReference type="InterPro" id="IPR047084">
    <property type="entry name" value="GFAT_N"/>
</dbReference>
<name>A0A2M7RSA1_9BACT</name>
<dbReference type="NCBIfam" id="TIGR01135">
    <property type="entry name" value="glmS"/>
    <property type="match status" value="1"/>
</dbReference>
<dbReference type="NCBIfam" id="NF001484">
    <property type="entry name" value="PRK00331.1"/>
    <property type="match status" value="1"/>
</dbReference>
<dbReference type="EC" id="2.6.1.16" evidence="2"/>
<protein>
    <recommendedName>
        <fullName evidence="3">Glutamine--fructose-6-phosphate aminotransferase [isomerizing]</fullName>
        <ecNumber evidence="2">2.6.1.16</ecNumber>
    </recommendedName>
</protein>
<dbReference type="Pfam" id="PF01380">
    <property type="entry name" value="SIS"/>
    <property type="match status" value="2"/>
</dbReference>
<keyword evidence="5" id="KW-0808">Transferase</keyword>
<dbReference type="InterPro" id="IPR046348">
    <property type="entry name" value="SIS_dom_sf"/>
</dbReference>
<feature type="domain" description="SIS" evidence="9">
    <location>
        <begin position="470"/>
        <end position="606"/>
    </location>
</feature>
<evidence type="ECO:0000256" key="7">
    <source>
        <dbReference type="ARBA" id="ARBA00022962"/>
    </source>
</evidence>
<dbReference type="CDD" id="cd00714">
    <property type="entry name" value="GFAT"/>
    <property type="match status" value="1"/>
</dbReference>
<dbReference type="SUPFAM" id="SSF53697">
    <property type="entry name" value="SIS domain"/>
    <property type="match status" value="1"/>
</dbReference>
<dbReference type="InterPro" id="IPR017932">
    <property type="entry name" value="GATase_2_dom"/>
</dbReference>
<accession>A0A2M7RSA1</accession>
<dbReference type="PANTHER" id="PTHR10937:SF0">
    <property type="entry name" value="GLUTAMINE--FRUCTOSE-6-PHOSPHATE TRANSAMINASE (ISOMERIZING)"/>
    <property type="match status" value="1"/>
</dbReference>
<dbReference type="GO" id="GO:0006002">
    <property type="term" value="P:fructose 6-phosphate metabolic process"/>
    <property type="evidence" value="ECO:0007669"/>
    <property type="project" value="TreeGrafter"/>
</dbReference>
<dbReference type="Proteomes" id="UP000231069">
    <property type="component" value="Unassembled WGS sequence"/>
</dbReference>
<dbReference type="EMBL" id="PFMK01000040">
    <property type="protein sequence ID" value="PIZ02919.1"/>
    <property type="molecule type" value="Genomic_DNA"/>
</dbReference>
<dbReference type="InterPro" id="IPR035490">
    <property type="entry name" value="GlmS/FrlB_SIS"/>
</dbReference>
<evidence type="ECO:0000256" key="2">
    <source>
        <dbReference type="ARBA" id="ARBA00012916"/>
    </source>
</evidence>
<evidence type="ECO:0000256" key="3">
    <source>
        <dbReference type="ARBA" id="ARBA00016090"/>
    </source>
</evidence>
<dbReference type="Pfam" id="PF13522">
    <property type="entry name" value="GATase_6"/>
    <property type="match status" value="1"/>
</dbReference>
<dbReference type="InterPro" id="IPR035466">
    <property type="entry name" value="GlmS/AgaS_SIS"/>
</dbReference>
<dbReference type="Gene3D" id="3.60.20.10">
    <property type="entry name" value="Glutamine Phosphoribosylpyrophosphate, subunit 1, domain 1"/>
    <property type="match status" value="1"/>
</dbReference>
<sequence length="616" mass="68520">MCGIFGYIGKKNNAVNIVLDGLKTLEYRGYDSWGIAFTFIEYKAKKEIKSIKIIKKTGKIGGVVLSEKVRSNFALGHTRWATHGGVTKINAHPHLDCSNKIALIHNGIIENYDEIKNELISNGHNFRSETDTEVAVHLIEENYNKLKKQKIKNKKQKVRLRDDGSTFLEAVRLAFKRFAGLNAIIVMDLDSRSIVAAKNGSPLVLGKGKDENYLASDSHALQRHTRDLYYMEDEEIAIVKRNKIEIYDVKDGNKKNKVNFHRLTCSYKLDGKGSFSHHMLKEIYDQPKIINQIIRNPDKSLQKIVQLIKKSYGTYLVGCGTAAYACLEGTYIFSKIAKRHINYSVGSEFGYLVNYLTNKSLVLALSQSGETIDVIEAIKKAKTKGATIGAMVNVYGSTLCRLSDHQIYLHAGTEQAVVSTKAFTAKLAYLILISFSIIDKKDEGINLLSKSIISVNDILNDEYIKKISKLVKYLNRYNNIYIIGRGLSYPIALESALKIKEASYIHAEGFAAGELKHGVIALIEKGTPCIAFLPNDETYGASLAGAMEMKARGGYIVGISYKPHEVFDCYLPIRDCGIATIIPSAVVGQLLGFLLALERGINPDMPRNLAKSVTVK</sequence>
<gene>
    <name evidence="10" type="primary">glmS</name>
    <name evidence="10" type="ORF">COY59_02220</name>
</gene>
<dbReference type="GO" id="GO:0006047">
    <property type="term" value="P:UDP-N-acetylglucosamine metabolic process"/>
    <property type="evidence" value="ECO:0007669"/>
    <property type="project" value="TreeGrafter"/>
</dbReference>
<feature type="domain" description="SIS" evidence="9">
    <location>
        <begin position="304"/>
        <end position="443"/>
    </location>
</feature>
<dbReference type="SUPFAM" id="SSF56235">
    <property type="entry name" value="N-terminal nucleophile aminohydrolases (Ntn hydrolases)"/>
    <property type="match status" value="1"/>
</dbReference>
<dbReference type="InterPro" id="IPR029055">
    <property type="entry name" value="Ntn_hydrolases_N"/>
</dbReference>
<comment type="caution">
    <text evidence="10">The sequence shown here is derived from an EMBL/GenBank/DDBJ whole genome shotgun (WGS) entry which is preliminary data.</text>
</comment>
<dbReference type="GO" id="GO:0004360">
    <property type="term" value="F:glutamine-fructose-6-phosphate transaminase (isomerizing) activity"/>
    <property type="evidence" value="ECO:0007669"/>
    <property type="project" value="UniProtKB-EC"/>
</dbReference>
<proteinExistence type="predicted"/>
<evidence type="ECO:0000256" key="1">
    <source>
        <dbReference type="ARBA" id="ARBA00001031"/>
    </source>
</evidence>
<comment type="catalytic activity">
    <reaction evidence="1">
        <text>D-fructose 6-phosphate + L-glutamine = D-glucosamine 6-phosphate + L-glutamate</text>
        <dbReference type="Rhea" id="RHEA:13237"/>
        <dbReference type="ChEBI" id="CHEBI:29985"/>
        <dbReference type="ChEBI" id="CHEBI:58359"/>
        <dbReference type="ChEBI" id="CHEBI:58725"/>
        <dbReference type="ChEBI" id="CHEBI:61527"/>
        <dbReference type="EC" id="2.6.1.16"/>
    </reaction>
</comment>
<evidence type="ECO:0000256" key="5">
    <source>
        <dbReference type="ARBA" id="ARBA00022679"/>
    </source>
</evidence>
<dbReference type="AlphaFoldDB" id="A0A2M7RSA1"/>
<dbReference type="Gene3D" id="3.40.50.10490">
    <property type="entry name" value="Glucose-6-phosphate isomerase like protein, domain 1"/>
    <property type="match status" value="2"/>
</dbReference>
<evidence type="ECO:0000313" key="11">
    <source>
        <dbReference type="Proteomes" id="UP000231069"/>
    </source>
</evidence>
<evidence type="ECO:0000259" key="8">
    <source>
        <dbReference type="PROSITE" id="PS51278"/>
    </source>
</evidence>
<dbReference type="InterPro" id="IPR001347">
    <property type="entry name" value="SIS_dom"/>
</dbReference>
<dbReference type="FunFam" id="3.60.20.10:FF:000006">
    <property type="entry name" value="Glutamine--fructose-6-phosphate aminotransferase [isomerizing]"/>
    <property type="match status" value="1"/>
</dbReference>
<dbReference type="InterPro" id="IPR005855">
    <property type="entry name" value="GFAT"/>
</dbReference>
<dbReference type="GO" id="GO:0097367">
    <property type="term" value="F:carbohydrate derivative binding"/>
    <property type="evidence" value="ECO:0007669"/>
    <property type="project" value="InterPro"/>
</dbReference>
<keyword evidence="7" id="KW-0315">Glutamine amidotransferase</keyword>
<dbReference type="GO" id="GO:0006487">
    <property type="term" value="P:protein N-linked glycosylation"/>
    <property type="evidence" value="ECO:0007669"/>
    <property type="project" value="TreeGrafter"/>
</dbReference>
<evidence type="ECO:0000256" key="6">
    <source>
        <dbReference type="ARBA" id="ARBA00022737"/>
    </source>
</evidence>
<evidence type="ECO:0000313" key="10">
    <source>
        <dbReference type="EMBL" id="PIZ02919.1"/>
    </source>
</evidence>
<keyword evidence="4" id="KW-0032">Aminotransferase</keyword>
<dbReference type="CDD" id="cd05008">
    <property type="entry name" value="SIS_GlmS_GlmD_1"/>
    <property type="match status" value="1"/>
</dbReference>
<evidence type="ECO:0000259" key="9">
    <source>
        <dbReference type="PROSITE" id="PS51464"/>
    </source>
</evidence>
<organism evidence="10 11">
    <name type="scientific">Candidatus Gottesmanbacteria bacterium CG_4_10_14_0_8_um_filter_37_24</name>
    <dbReference type="NCBI Taxonomy" id="1974574"/>
    <lineage>
        <taxon>Bacteria</taxon>
        <taxon>Candidatus Gottesmaniibacteriota</taxon>
    </lineage>
</organism>
<dbReference type="PROSITE" id="PS51464">
    <property type="entry name" value="SIS"/>
    <property type="match status" value="2"/>
</dbReference>